<dbReference type="InterPro" id="IPR051704">
    <property type="entry name" value="FAD_aromatic-hydroxylase"/>
</dbReference>
<gene>
    <name evidence="6" type="ORF">LALA0_S01e14466g</name>
</gene>
<evidence type="ECO:0000313" key="7">
    <source>
        <dbReference type="Proteomes" id="UP000054304"/>
    </source>
</evidence>
<protein>
    <submittedName>
        <fullName evidence="6">LALA0S01e14466g1_1</fullName>
    </submittedName>
</protein>
<dbReference type="Pfam" id="PF01494">
    <property type="entry name" value="FAD_binding_3"/>
    <property type="match status" value="1"/>
</dbReference>
<dbReference type="GO" id="GO:0016491">
    <property type="term" value="F:oxidoreductase activity"/>
    <property type="evidence" value="ECO:0007669"/>
    <property type="project" value="UniProtKB-KW"/>
</dbReference>
<feature type="domain" description="FAD-binding" evidence="5">
    <location>
        <begin position="16"/>
        <end position="376"/>
    </location>
</feature>
<name>A0A0C7N575_9SACH</name>
<dbReference type="Gene3D" id="3.30.9.10">
    <property type="entry name" value="D-Amino Acid Oxidase, subunit A, domain 2"/>
    <property type="match status" value="1"/>
</dbReference>
<dbReference type="InterPro" id="IPR002938">
    <property type="entry name" value="FAD-bd"/>
</dbReference>
<dbReference type="SUPFAM" id="SSF51905">
    <property type="entry name" value="FAD/NAD(P)-binding domain"/>
    <property type="match status" value="1"/>
</dbReference>
<organism evidence="6 7">
    <name type="scientific">Lachancea lanzarotensis</name>
    <dbReference type="NCBI Taxonomy" id="1245769"/>
    <lineage>
        <taxon>Eukaryota</taxon>
        <taxon>Fungi</taxon>
        <taxon>Dikarya</taxon>
        <taxon>Ascomycota</taxon>
        <taxon>Saccharomycotina</taxon>
        <taxon>Saccharomycetes</taxon>
        <taxon>Saccharomycetales</taxon>
        <taxon>Saccharomycetaceae</taxon>
        <taxon>Lachancea</taxon>
    </lineage>
</organism>
<sequence length="440" mass="48686">MVPSNVLTTGIQTPLNILIVGAGVCGPAIAFLLQKANHRHNITIMERGSTLRAAGQQIDLKNEAPFILEKMGLLDRVKACCVNETGLEVVDANDRQVAFFGVSPSDERGLTLTSEFELMRGDFVGVLYDASIEQDTKLKSIEGYRQGLQYKFGETVEKLDQTPQGPVDVTFSSGKYGGRYDLVIGADGQASRTRRMMFGEKASAASFHPLGIHGAYFSIPGIKNEGSIAKVFFSTGRKMVFTRPSDRPTTGVLFFLRGDFAQLDECYHQSIAAQKAAFTAILDGFEWQKDRFQKGIESTDDFYATKLGQIKLKTLFKDRTVLVGDSGYGPSPFTGLGTTLALLGAYTLAGELTKHGDNMGEALRNYENKMKPFIQEYQQIPSTALSLVFVSSRPAVWLLNQFAWVLSKFSTMMPQRPNVIDYRGRLPEYPELRLVDDTQK</sequence>
<keyword evidence="4" id="KW-1133">Transmembrane helix</keyword>
<evidence type="ECO:0000313" key="6">
    <source>
        <dbReference type="EMBL" id="CEP60593.1"/>
    </source>
</evidence>
<dbReference type="EMBL" id="LN736360">
    <property type="protein sequence ID" value="CEP60593.1"/>
    <property type="molecule type" value="Genomic_DNA"/>
</dbReference>
<dbReference type="PRINTS" id="PR00420">
    <property type="entry name" value="RNGMNOXGNASE"/>
</dbReference>
<dbReference type="STRING" id="1245769.A0A0C7N575"/>
<keyword evidence="2" id="KW-0274">FAD</keyword>
<dbReference type="GeneID" id="34683991"/>
<dbReference type="PANTHER" id="PTHR46865:SF7">
    <property type="entry name" value="MONOOXYGENASE, PUTATIVE (AFU_ORTHOLOGUE AFUA_8G07040)-RELATED"/>
    <property type="match status" value="1"/>
</dbReference>
<evidence type="ECO:0000256" key="1">
    <source>
        <dbReference type="ARBA" id="ARBA00022630"/>
    </source>
</evidence>
<reference evidence="6 7" key="1">
    <citation type="submission" date="2014-12" db="EMBL/GenBank/DDBJ databases">
        <authorList>
            <person name="Neuveglise Cecile"/>
        </authorList>
    </citation>
    <scope>NUCLEOTIDE SEQUENCE [LARGE SCALE GENOMIC DNA]</scope>
    <source>
        <strain evidence="6 7">CBS 12615</strain>
    </source>
</reference>
<proteinExistence type="predicted"/>
<dbReference type="RefSeq" id="XP_022626835.1">
    <property type="nucleotide sequence ID" value="XM_022774771.1"/>
</dbReference>
<accession>A0A0C7N575</accession>
<dbReference type="AlphaFoldDB" id="A0A0C7N575"/>
<keyword evidence="7" id="KW-1185">Reference proteome</keyword>
<dbReference type="Gene3D" id="3.50.50.60">
    <property type="entry name" value="FAD/NAD(P)-binding domain"/>
    <property type="match status" value="1"/>
</dbReference>
<keyword evidence="3" id="KW-0560">Oxidoreductase</keyword>
<dbReference type="OrthoDB" id="3984218at2759"/>
<evidence type="ECO:0000256" key="3">
    <source>
        <dbReference type="ARBA" id="ARBA00023002"/>
    </source>
</evidence>
<dbReference type="HOGENOM" id="CLU_009665_1_1_1"/>
<evidence type="ECO:0000259" key="5">
    <source>
        <dbReference type="Pfam" id="PF01494"/>
    </source>
</evidence>
<keyword evidence="4" id="KW-0472">Membrane</keyword>
<evidence type="ECO:0000256" key="4">
    <source>
        <dbReference type="SAM" id="Phobius"/>
    </source>
</evidence>
<dbReference type="Proteomes" id="UP000054304">
    <property type="component" value="Unassembled WGS sequence"/>
</dbReference>
<dbReference type="PANTHER" id="PTHR46865">
    <property type="entry name" value="OXIDOREDUCTASE-RELATED"/>
    <property type="match status" value="1"/>
</dbReference>
<keyword evidence="4" id="KW-0812">Transmembrane</keyword>
<feature type="transmembrane region" description="Helical" evidence="4">
    <location>
        <begin position="15"/>
        <end position="33"/>
    </location>
</feature>
<keyword evidence="1" id="KW-0285">Flavoprotein</keyword>
<evidence type="ECO:0000256" key="2">
    <source>
        <dbReference type="ARBA" id="ARBA00022827"/>
    </source>
</evidence>
<dbReference type="InterPro" id="IPR036188">
    <property type="entry name" value="FAD/NAD-bd_sf"/>
</dbReference>
<dbReference type="GO" id="GO:0071949">
    <property type="term" value="F:FAD binding"/>
    <property type="evidence" value="ECO:0007669"/>
    <property type="project" value="InterPro"/>
</dbReference>